<accession>A0A7X5LLE0</accession>
<keyword evidence="2" id="KW-1185">Reference proteome</keyword>
<name>A0A7X5LLE0_9ALTE</name>
<dbReference type="RefSeq" id="WP_163085254.1">
    <property type="nucleotide sequence ID" value="NZ_JAAAWN010000011.1"/>
</dbReference>
<organism evidence="1 2">
    <name type="scientific">Alteromonas profundi</name>
    <dbReference type="NCBI Taxonomy" id="2696062"/>
    <lineage>
        <taxon>Bacteria</taxon>
        <taxon>Pseudomonadati</taxon>
        <taxon>Pseudomonadota</taxon>
        <taxon>Gammaproteobacteria</taxon>
        <taxon>Alteromonadales</taxon>
        <taxon>Alteromonadaceae</taxon>
        <taxon>Alteromonas/Salinimonas group</taxon>
        <taxon>Alteromonas</taxon>
    </lineage>
</organism>
<dbReference type="Proteomes" id="UP000470213">
    <property type="component" value="Unassembled WGS sequence"/>
</dbReference>
<evidence type="ECO:0000313" key="1">
    <source>
        <dbReference type="EMBL" id="NDV91492.1"/>
    </source>
</evidence>
<proteinExistence type="predicted"/>
<dbReference type="EMBL" id="JAAAWN010000011">
    <property type="protein sequence ID" value="NDV91492.1"/>
    <property type="molecule type" value="Genomic_DNA"/>
</dbReference>
<evidence type="ECO:0008006" key="3">
    <source>
        <dbReference type="Google" id="ProtNLM"/>
    </source>
</evidence>
<protein>
    <recommendedName>
        <fullName evidence="3">Transglutaminase domain-containing protein</fullName>
    </recommendedName>
</protein>
<gene>
    <name evidence="1" type="ORF">GTH32_09890</name>
</gene>
<comment type="caution">
    <text evidence="1">The sequence shown here is derived from an EMBL/GenBank/DDBJ whole genome shotgun (WGS) entry which is preliminary data.</text>
</comment>
<dbReference type="AlphaFoldDB" id="A0A7X5LLE0"/>
<reference evidence="1 2" key="1">
    <citation type="submission" date="2020-01" db="EMBL/GenBank/DDBJ databases">
        <authorList>
            <person name="Chen J."/>
            <person name="Zhu S."/>
            <person name="Yang J."/>
        </authorList>
    </citation>
    <scope>NUCLEOTIDE SEQUENCE [LARGE SCALE GENOMIC DNA]</scope>
    <source>
        <strain evidence="1 2">345S023</strain>
    </source>
</reference>
<sequence>MSGRSKNDTTLTRAGRMSLAWALWVVGGAVFSLILPSAQAQQLSFDRVKKGDYTTFDYQWYDVDGNTQHIRFSLPESVTNSALTLQPNYKPALAQRYVTVALMKKARSYDPTEAIVSINNENGRIDLEVRSPIQGKADEVLASLKEVQRQAYNDYLEKNYFTRFTTLFQQQAVKPDHIRYVKETTKALVPVSQAFYEKIKQDSDARAYFKLLLGWVQSIPYDTLEDRKVSNGSGFAPPLGVLQQNLGDCDSKAVLTSALVRAFLPDTDMAMVLLPNHALLAIALTPKKTDTTINVEGQEYVLYDPTGPALIPFGQVSEDTLRFLDTGRFQIEPIE</sequence>
<evidence type="ECO:0000313" key="2">
    <source>
        <dbReference type="Proteomes" id="UP000470213"/>
    </source>
</evidence>